<feature type="region of interest" description="Disordered" evidence="4">
    <location>
        <begin position="139"/>
        <end position="185"/>
    </location>
</feature>
<evidence type="ECO:0000259" key="5">
    <source>
        <dbReference type="SMART" id="SM00945"/>
    </source>
</evidence>
<feature type="compositionally biased region" description="Low complexity" evidence="4">
    <location>
        <begin position="159"/>
        <end position="173"/>
    </location>
</feature>
<dbReference type="InterPro" id="IPR036442">
    <property type="entry name" value="ProQ/FinO_sf"/>
</dbReference>
<feature type="domain" description="ProQ/FinO" evidence="5">
    <location>
        <begin position="44"/>
        <end position="158"/>
    </location>
</feature>
<dbReference type="InterPro" id="IPR023529">
    <property type="entry name" value="ProQ"/>
</dbReference>
<feature type="compositionally biased region" description="Basic and acidic residues" evidence="4">
    <location>
        <begin position="7"/>
        <end position="29"/>
    </location>
</feature>
<dbReference type="GO" id="GO:0010608">
    <property type="term" value="P:post-transcriptional regulation of gene expression"/>
    <property type="evidence" value="ECO:0007669"/>
    <property type="project" value="InterPro"/>
</dbReference>
<dbReference type="Gene3D" id="1.10.1710.10">
    <property type="entry name" value="ProQ/FinO domain"/>
    <property type="match status" value="1"/>
</dbReference>
<evidence type="ECO:0000256" key="2">
    <source>
        <dbReference type="ARBA" id="ARBA00022884"/>
    </source>
</evidence>
<dbReference type="STRING" id="47885.APT59_12525"/>
<dbReference type="PANTHER" id="PTHR38106">
    <property type="entry name" value="RNA CHAPERONE PROQ"/>
    <property type="match status" value="1"/>
</dbReference>
<proteinExistence type="predicted"/>
<dbReference type="InterPro" id="IPR016103">
    <property type="entry name" value="ProQ/FinO"/>
</dbReference>
<evidence type="ECO:0000313" key="7">
    <source>
        <dbReference type="Proteomes" id="UP000250579"/>
    </source>
</evidence>
<feature type="compositionally biased region" description="Basic and acidic residues" evidence="4">
    <location>
        <begin position="37"/>
        <end position="47"/>
    </location>
</feature>
<reference evidence="6 7" key="1">
    <citation type="submission" date="2017-06" db="EMBL/GenBank/DDBJ databases">
        <title>Evolution towards high GC content and high-temperature stress adaptation in endophytic Pseudomonas oryzihabitans impacted its plant-growth promoting traits.</title>
        <authorList>
            <person name="Nascimento F.X."/>
        </authorList>
    </citation>
    <scope>NUCLEOTIDE SEQUENCE [LARGE SCALE GENOMIC DNA]</scope>
    <source>
        <strain evidence="6 7">MS8</strain>
    </source>
</reference>
<keyword evidence="2" id="KW-0694">RNA-binding</keyword>
<keyword evidence="3" id="KW-0143">Chaperone</keyword>
<evidence type="ECO:0000256" key="1">
    <source>
        <dbReference type="ARBA" id="ARBA00022490"/>
    </source>
</evidence>
<evidence type="ECO:0000313" key="6">
    <source>
        <dbReference type="EMBL" id="AXA67306.1"/>
    </source>
</evidence>
<evidence type="ECO:0000256" key="3">
    <source>
        <dbReference type="ARBA" id="ARBA00023186"/>
    </source>
</evidence>
<organism evidence="6 7">
    <name type="scientific">Pseudomonas oryzihabitans</name>
    <dbReference type="NCBI Taxonomy" id="47885"/>
    <lineage>
        <taxon>Bacteria</taxon>
        <taxon>Pseudomonadati</taxon>
        <taxon>Pseudomonadota</taxon>
        <taxon>Gammaproteobacteria</taxon>
        <taxon>Pseudomonadales</taxon>
        <taxon>Pseudomonadaceae</taxon>
        <taxon>Pseudomonas</taxon>
    </lineage>
</organism>
<gene>
    <name evidence="6" type="ORF">CE139_16280</name>
</gene>
<dbReference type="RefSeq" id="WP_208691470.1">
    <property type="nucleotide sequence ID" value="NZ_CP022198.1"/>
</dbReference>
<protein>
    <submittedName>
        <fullName evidence="6">ProQ activator of osmoprotectant transporter prop</fullName>
    </submittedName>
</protein>
<name>A0A2Z5ABL1_9PSED</name>
<dbReference type="GO" id="GO:0033592">
    <property type="term" value="F:RNA strand annealing activity"/>
    <property type="evidence" value="ECO:0007669"/>
    <property type="project" value="InterPro"/>
</dbReference>
<dbReference type="Proteomes" id="UP000250579">
    <property type="component" value="Chromosome"/>
</dbReference>
<dbReference type="AlphaFoldDB" id="A0A2Z5ABL1"/>
<evidence type="ECO:0000256" key="4">
    <source>
        <dbReference type="SAM" id="MobiDB-lite"/>
    </source>
</evidence>
<dbReference type="EMBL" id="CP022198">
    <property type="protein sequence ID" value="AXA67306.1"/>
    <property type="molecule type" value="Genomic_DNA"/>
</dbReference>
<dbReference type="PANTHER" id="PTHR38106:SF1">
    <property type="entry name" value="RNA CHAPERONE PROQ"/>
    <property type="match status" value="1"/>
</dbReference>
<dbReference type="SMART" id="SM00945">
    <property type="entry name" value="ProQ"/>
    <property type="match status" value="1"/>
</dbReference>
<keyword evidence="1" id="KW-0963">Cytoplasm</keyword>
<feature type="region of interest" description="Disordered" evidence="4">
    <location>
        <begin position="1"/>
        <end position="48"/>
    </location>
</feature>
<dbReference type="GO" id="GO:0034057">
    <property type="term" value="F:RNA strand-exchange activity"/>
    <property type="evidence" value="ECO:0007669"/>
    <property type="project" value="InterPro"/>
</dbReference>
<dbReference type="GO" id="GO:0005829">
    <property type="term" value="C:cytosol"/>
    <property type="evidence" value="ECO:0007669"/>
    <property type="project" value="TreeGrafter"/>
</dbReference>
<dbReference type="SUPFAM" id="SSF48657">
    <property type="entry name" value="FinO-like"/>
    <property type="match status" value="1"/>
</dbReference>
<dbReference type="Pfam" id="PF04352">
    <property type="entry name" value="ProQ"/>
    <property type="match status" value="1"/>
</dbReference>
<sequence length="185" mass="20369">MGFEQLAELRDRLRAEKAQVKTESNERPARRPSPKAKPREQKPREQDPVVEGIRRLQKHFPLAFPVNPAPKVPLKEGILKDAEQHLERLGITGDQLKQSIATWCRGTRYWAAMTENAPRLDLDGQPAGTVTASQAVYAKQQARRQRAQARREQAKAKADTAAPAEGETPGAAPVAVADGEAVQPS</sequence>
<accession>A0A2Z5ABL1</accession>
<feature type="compositionally biased region" description="Basic and acidic residues" evidence="4">
    <location>
        <begin position="149"/>
        <end position="158"/>
    </location>
</feature>